<evidence type="ECO:0000313" key="3">
    <source>
        <dbReference type="EMBL" id="MDG4475555.1"/>
    </source>
</evidence>
<dbReference type="EMBL" id="JAPHEH010000001">
    <property type="protein sequence ID" value="MDG4475555.1"/>
    <property type="molecule type" value="Genomic_DNA"/>
</dbReference>
<comment type="caution">
    <text evidence="3">The sequence shown here is derived from an EMBL/GenBank/DDBJ whole genome shotgun (WGS) entry which is preliminary data.</text>
</comment>
<accession>A0A9X4MGM0</accession>
<protein>
    <submittedName>
        <fullName evidence="3">SHOCT domain-containing protein</fullName>
    </submittedName>
</protein>
<dbReference type="InterPro" id="IPR018649">
    <property type="entry name" value="SHOCT"/>
</dbReference>
<dbReference type="Pfam" id="PF09851">
    <property type="entry name" value="SHOCT"/>
    <property type="match status" value="1"/>
</dbReference>
<reference evidence="3" key="2">
    <citation type="submission" date="2022-10" db="EMBL/GenBank/DDBJ databases">
        <authorList>
            <person name="Aronson H.S."/>
        </authorList>
    </citation>
    <scope>NUCLEOTIDE SEQUENCE</scope>
    <source>
        <strain evidence="3">RS19-109</strain>
    </source>
</reference>
<keyword evidence="1" id="KW-1133">Transmembrane helix</keyword>
<keyword evidence="1" id="KW-0812">Transmembrane</keyword>
<dbReference type="RefSeq" id="WP_307632528.1">
    <property type="nucleotide sequence ID" value="NZ_JAPHEH010000001.1"/>
</dbReference>
<reference evidence="3" key="1">
    <citation type="journal article" date="2022" name="bioRxiv">
        <title>Thiovibrio frasassiensisgen. nov., sp. nov., an autotrophic, elemental sulfur disproportionating bacterium isolated from sulfidic karst sediment, and proposal of Thiovibrionaceae fam. nov.</title>
        <authorList>
            <person name="Aronson H."/>
            <person name="Thomas C."/>
            <person name="Bhattacharyya M."/>
            <person name="Eckstein S."/>
            <person name="Jensen S."/>
            <person name="Barco R."/>
            <person name="Macalady J."/>
            <person name="Amend J."/>
        </authorList>
    </citation>
    <scope>NUCLEOTIDE SEQUENCE</scope>
    <source>
        <strain evidence="3">RS19-109</strain>
    </source>
</reference>
<sequence length="79" mass="9264">MWNQDCWAGWGHGPGFGGMIMMLVFWALIIAGIVMFVDWIRKRKLPRHGETPLDILKKRYAQGEIDKDEFDRIKKDLES</sequence>
<keyword evidence="4" id="KW-1185">Reference proteome</keyword>
<organism evidence="3 4">
    <name type="scientific">Thiovibrio frasassiensis</name>
    <dbReference type="NCBI Taxonomy" id="2984131"/>
    <lineage>
        <taxon>Bacteria</taxon>
        <taxon>Pseudomonadati</taxon>
        <taxon>Thermodesulfobacteriota</taxon>
        <taxon>Desulfobulbia</taxon>
        <taxon>Desulfobulbales</taxon>
        <taxon>Thiovibrionaceae</taxon>
        <taxon>Thiovibrio</taxon>
    </lineage>
</organism>
<evidence type="ECO:0000256" key="1">
    <source>
        <dbReference type="SAM" id="Phobius"/>
    </source>
</evidence>
<dbReference type="AlphaFoldDB" id="A0A9X4MGM0"/>
<evidence type="ECO:0000313" key="4">
    <source>
        <dbReference type="Proteomes" id="UP001154240"/>
    </source>
</evidence>
<evidence type="ECO:0000259" key="2">
    <source>
        <dbReference type="Pfam" id="PF09851"/>
    </source>
</evidence>
<proteinExistence type="predicted"/>
<keyword evidence="1" id="KW-0472">Membrane</keyword>
<feature type="transmembrane region" description="Helical" evidence="1">
    <location>
        <begin position="20"/>
        <end position="40"/>
    </location>
</feature>
<dbReference type="Proteomes" id="UP001154240">
    <property type="component" value="Unassembled WGS sequence"/>
</dbReference>
<name>A0A9X4MGM0_9BACT</name>
<feature type="domain" description="SHOCT" evidence="2">
    <location>
        <begin position="51"/>
        <end position="77"/>
    </location>
</feature>
<gene>
    <name evidence="3" type="ORF">OLX77_05195</name>
</gene>